<keyword evidence="1 5" id="KW-0805">Transcription regulation</keyword>
<dbReference type="PROSITE" id="PS51325">
    <property type="entry name" value="ALPHA_BOX"/>
    <property type="match status" value="1"/>
</dbReference>
<proteinExistence type="inferred from homology"/>
<dbReference type="HOGENOM" id="CLU_118234_0_0_1"/>
<dbReference type="AlphaFoldDB" id="G8ZQV3"/>
<evidence type="ECO:0000256" key="1">
    <source>
        <dbReference type="ARBA" id="ARBA00023015"/>
    </source>
</evidence>
<dbReference type="KEGG" id="tdl:TDEL_0C07010"/>
<sequence length="205" mass="23702">MAVSSKSFRGFRVNRPLFKVQINKDSRTSQCKAKTKFKKAKLDKCQPENSGRLEERHVKTFVVILRPIKIPLPPNILLEKIEQEKRKVYSETSPEIGSLWDSPIAWDNEDLLFSIASDVLGNIYKKPARETASNKPLNSFMAFRAYNSQFGYGLKQNILSSLLASAWHSHPEQQGIWDTFAQQFNFVKPKCGFVEWVDQRYERES</sequence>
<feature type="domain" description="Alpha box" evidence="6">
    <location>
        <begin position="132"/>
        <end position="188"/>
    </location>
</feature>
<dbReference type="EMBL" id="HE616744">
    <property type="protein sequence ID" value="CCE91590.1"/>
    <property type="molecule type" value="Genomic_DNA"/>
</dbReference>
<dbReference type="STRING" id="1076872.G8ZQV3"/>
<dbReference type="GO" id="GO:0005634">
    <property type="term" value="C:nucleus"/>
    <property type="evidence" value="ECO:0007669"/>
    <property type="project" value="UniProtKB-SubCell"/>
</dbReference>
<evidence type="ECO:0000256" key="2">
    <source>
        <dbReference type="ARBA" id="ARBA00023125"/>
    </source>
</evidence>
<dbReference type="InParanoid" id="G8ZQV3"/>
<comment type="subcellular location">
    <subcellularLocation>
        <location evidence="5">Nucleus</location>
    </subcellularLocation>
</comment>
<keyword evidence="8" id="KW-1185">Reference proteome</keyword>
<evidence type="ECO:0000259" key="6">
    <source>
        <dbReference type="PROSITE" id="PS51325"/>
    </source>
</evidence>
<reference evidence="7 8" key="1">
    <citation type="journal article" date="2011" name="Proc. Natl. Acad. Sci. U.S.A.">
        <title>Evolutionary erosion of yeast sex chromosomes by mating-type switching accidents.</title>
        <authorList>
            <person name="Gordon J.L."/>
            <person name="Armisen D."/>
            <person name="Proux-Wera E."/>
            <person name="Oheigeartaigh S.S."/>
            <person name="Byrne K.P."/>
            <person name="Wolfe K.H."/>
        </authorList>
    </citation>
    <scope>NUCLEOTIDE SEQUENCE [LARGE SCALE GENOMIC DNA]</scope>
    <source>
        <strain evidence="8">ATCC 10662 / CBS 1146 / NBRC 0425 / NCYC 2629 / NRRL Y-866</strain>
    </source>
</reference>
<comment type="similarity">
    <text evidence="5">Belongs to the MATALPHA1 family.</text>
</comment>
<name>G8ZQV3_TORDE</name>
<keyword evidence="3 5" id="KW-0804">Transcription</keyword>
<evidence type="ECO:0000313" key="8">
    <source>
        <dbReference type="Proteomes" id="UP000005627"/>
    </source>
</evidence>
<keyword evidence="4 5" id="KW-0539">Nucleus</keyword>
<dbReference type="Pfam" id="PF04769">
    <property type="entry name" value="MATalpha_HMGbox"/>
    <property type="match status" value="1"/>
</dbReference>
<dbReference type="GO" id="GO:0008301">
    <property type="term" value="F:DNA binding, bending"/>
    <property type="evidence" value="ECO:0007669"/>
    <property type="project" value="InterPro"/>
</dbReference>
<dbReference type="GeneID" id="11502007"/>
<dbReference type="RefSeq" id="XP_003680801.1">
    <property type="nucleotide sequence ID" value="XM_003680753.1"/>
</dbReference>
<evidence type="ECO:0000256" key="4">
    <source>
        <dbReference type="ARBA" id="ARBA00023242"/>
    </source>
</evidence>
<dbReference type="eggNOG" id="ENOG502S4ZK">
    <property type="taxonomic scope" value="Eukaryota"/>
</dbReference>
<dbReference type="Proteomes" id="UP000005627">
    <property type="component" value="Chromosome 3"/>
</dbReference>
<evidence type="ECO:0000256" key="5">
    <source>
        <dbReference type="RuleBase" id="RU003516"/>
    </source>
</evidence>
<dbReference type="OrthoDB" id="5398665at2759"/>
<protein>
    <recommendedName>
        <fullName evidence="6">Alpha box domain-containing protein</fullName>
    </recommendedName>
</protein>
<evidence type="ECO:0000256" key="3">
    <source>
        <dbReference type="ARBA" id="ARBA00023163"/>
    </source>
</evidence>
<organism evidence="7 8">
    <name type="scientific">Torulaspora delbrueckii</name>
    <name type="common">Yeast</name>
    <name type="synonym">Candida colliculosa</name>
    <dbReference type="NCBI Taxonomy" id="4950"/>
    <lineage>
        <taxon>Eukaryota</taxon>
        <taxon>Fungi</taxon>
        <taxon>Dikarya</taxon>
        <taxon>Ascomycota</taxon>
        <taxon>Saccharomycotina</taxon>
        <taxon>Saccharomycetes</taxon>
        <taxon>Saccharomycetales</taxon>
        <taxon>Saccharomycetaceae</taxon>
        <taxon>Torulaspora</taxon>
    </lineage>
</organism>
<evidence type="ECO:0000313" key="7">
    <source>
        <dbReference type="EMBL" id="CCE91590.1"/>
    </source>
</evidence>
<dbReference type="FunCoup" id="G8ZQV3">
    <property type="interactions" value="52"/>
</dbReference>
<gene>
    <name evidence="7" type="primary">TDEL0C07010</name>
    <name evidence="7" type="ORF">TDEL_0C07010</name>
</gene>
<dbReference type="GO" id="GO:0045895">
    <property type="term" value="P:positive regulation of mating-type specific transcription, DNA-templated"/>
    <property type="evidence" value="ECO:0007669"/>
    <property type="project" value="InterPro"/>
</dbReference>
<keyword evidence="2 5" id="KW-0238">DNA-binding</keyword>
<dbReference type="InterPro" id="IPR006856">
    <property type="entry name" value="MATalpha_HMGbox"/>
</dbReference>
<accession>G8ZQV3</accession>